<keyword evidence="2" id="KW-1185">Reference proteome</keyword>
<organism evidence="1 2">
    <name type="scientific">Brassica cretica</name>
    <name type="common">Mustard</name>
    <dbReference type="NCBI Taxonomy" id="69181"/>
    <lineage>
        <taxon>Eukaryota</taxon>
        <taxon>Viridiplantae</taxon>
        <taxon>Streptophyta</taxon>
        <taxon>Embryophyta</taxon>
        <taxon>Tracheophyta</taxon>
        <taxon>Spermatophyta</taxon>
        <taxon>Magnoliopsida</taxon>
        <taxon>eudicotyledons</taxon>
        <taxon>Gunneridae</taxon>
        <taxon>Pentapetalae</taxon>
        <taxon>rosids</taxon>
        <taxon>malvids</taxon>
        <taxon>Brassicales</taxon>
        <taxon>Brassicaceae</taxon>
        <taxon>Brassiceae</taxon>
        <taxon>Brassica</taxon>
    </lineage>
</organism>
<evidence type="ECO:0000313" key="2">
    <source>
        <dbReference type="Proteomes" id="UP000266723"/>
    </source>
</evidence>
<accession>A0ABQ7B144</accession>
<reference evidence="1 2" key="1">
    <citation type="journal article" date="2020" name="BMC Genomics">
        <title>Intraspecific diversification of the crop wild relative Brassica cretica Lam. using demographic model selection.</title>
        <authorList>
            <person name="Kioukis A."/>
            <person name="Michalopoulou V.A."/>
            <person name="Briers L."/>
            <person name="Pirintsos S."/>
            <person name="Studholme D.J."/>
            <person name="Pavlidis P."/>
            <person name="Sarris P.F."/>
        </authorList>
    </citation>
    <scope>NUCLEOTIDE SEQUENCE [LARGE SCALE GENOMIC DNA]</scope>
    <source>
        <strain evidence="2">cv. PFS-1207/04</strain>
    </source>
</reference>
<comment type="caution">
    <text evidence="1">The sequence shown here is derived from an EMBL/GenBank/DDBJ whole genome shotgun (WGS) entry which is preliminary data.</text>
</comment>
<dbReference type="EMBL" id="QGKV02001556">
    <property type="protein sequence ID" value="KAF3520003.1"/>
    <property type="molecule type" value="Genomic_DNA"/>
</dbReference>
<protein>
    <submittedName>
        <fullName evidence="1">Uncharacterized protein</fullName>
    </submittedName>
</protein>
<name>A0ABQ7B144_BRACR</name>
<dbReference type="Proteomes" id="UP000266723">
    <property type="component" value="Unassembled WGS sequence"/>
</dbReference>
<gene>
    <name evidence="1" type="ORF">DY000_02062784</name>
</gene>
<evidence type="ECO:0000313" key="1">
    <source>
        <dbReference type="EMBL" id="KAF3520003.1"/>
    </source>
</evidence>
<proteinExistence type="predicted"/>
<sequence length="126" mass="13689">MRRGYEETLSRMERCSGGFRVSGGRGGYDDGGRVMDLFMKDKGDDYRSDDGYRISNGGYKIIGGCGFGGNCDHGYKKARDRLPSSAKLLAPHVATRIWAHAYGPFKYPGEDPSVGCTSHPGLGLCL</sequence>